<evidence type="ECO:0008006" key="3">
    <source>
        <dbReference type="Google" id="ProtNLM"/>
    </source>
</evidence>
<organism evidence="1 2">
    <name type="scientific">Candidatus Accumulibacter vicinus</name>
    <dbReference type="NCBI Taxonomy" id="2954382"/>
    <lineage>
        <taxon>Bacteria</taxon>
        <taxon>Pseudomonadati</taxon>
        <taxon>Pseudomonadota</taxon>
        <taxon>Betaproteobacteria</taxon>
        <taxon>Candidatus Accumulibacter</taxon>
    </lineage>
</organism>
<dbReference type="STRING" id="1457154.CAPSK01_003953"/>
<dbReference type="Proteomes" id="UP000019812">
    <property type="component" value="Unassembled WGS sequence"/>
</dbReference>
<comment type="caution">
    <text evidence="1">The sequence shown here is derived from an EMBL/GenBank/DDBJ whole genome shotgun (WGS) entry which is preliminary data.</text>
</comment>
<accession>A0A084XW45</accession>
<dbReference type="EMBL" id="JDSS02000038">
    <property type="protein sequence ID" value="KFB66689.1"/>
    <property type="molecule type" value="Genomic_DNA"/>
</dbReference>
<dbReference type="Pfam" id="PF10765">
    <property type="entry name" value="Phage_P22_NinX"/>
    <property type="match status" value="1"/>
</dbReference>
<proteinExistence type="predicted"/>
<name>A0A084XW45_9PROT</name>
<sequence length="116" mass="13184">MKTEDLVGKKLNYAVCIADGHDARLNFAGFTYYAQEHNGILKFPNYLSWLDGGPIIERDCIRLIPYKESEGLRDPDYWEACIMGQTRVMIGSSPLEAAMRCFVAYMLGDEVEIHES</sequence>
<dbReference type="RefSeq" id="WP_273703931.1">
    <property type="nucleotide sequence ID" value="NZ_JDSS02000038.1"/>
</dbReference>
<dbReference type="InterPro" id="IPR019701">
    <property type="entry name" value="Phage_P22_NinX"/>
</dbReference>
<gene>
    <name evidence="1" type="ORF">CAPSK01_003953</name>
</gene>
<reference evidence="1 2" key="1">
    <citation type="submission" date="2014-07" db="EMBL/GenBank/DDBJ databases">
        <title>Expanding our view of genomic diversity in Candidatus Accumulibacter clades.</title>
        <authorList>
            <person name="Skennerton C.T."/>
            <person name="Barr J.J."/>
            <person name="Slater F.R."/>
            <person name="Bond P.L."/>
            <person name="Tyson G.W."/>
        </authorList>
    </citation>
    <scope>NUCLEOTIDE SEQUENCE [LARGE SCALE GENOMIC DNA]</scope>
    <source>
        <strain evidence="2">SK-01</strain>
    </source>
</reference>
<evidence type="ECO:0000313" key="2">
    <source>
        <dbReference type="Proteomes" id="UP000019812"/>
    </source>
</evidence>
<evidence type="ECO:0000313" key="1">
    <source>
        <dbReference type="EMBL" id="KFB66689.1"/>
    </source>
</evidence>
<dbReference type="AlphaFoldDB" id="A0A084XW45"/>
<protein>
    <recommendedName>
        <fullName evidence="3">DUF2591 domain-containing protein</fullName>
    </recommendedName>
</protein>